<dbReference type="InterPro" id="IPR002909">
    <property type="entry name" value="IPT_dom"/>
</dbReference>
<feature type="domain" description="IPT/TIG" evidence="8">
    <location>
        <begin position="5"/>
        <end position="86"/>
    </location>
</feature>
<evidence type="ECO:0000259" key="9">
    <source>
        <dbReference type="Pfam" id="PF15469"/>
    </source>
</evidence>
<evidence type="ECO:0000256" key="2">
    <source>
        <dbReference type="ARBA" id="ARBA00010578"/>
    </source>
</evidence>
<evidence type="ECO:0000256" key="5">
    <source>
        <dbReference type="ARBA" id="ARBA00022483"/>
    </source>
</evidence>
<keyword evidence="4 7" id="KW-0813">Transport</keyword>
<accession>A0AAW1IBD5</accession>
<dbReference type="CDD" id="cd00603">
    <property type="entry name" value="IPT_PCSR"/>
    <property type="match status" value="1"/>
</dbReference>
<dbReference type="InterPro" id="IPR039481">
    <property type="entry name" value="EXOC2/Sec5_N_dom"/>
</dbReference>
<dbReference type="FunFam" id="2.60.40.10:FF:000196">
    <property type="entry name" value="Exocyst complex component 2"/>
    <property type="match status" value="1"/>
</dbReference>
<dbReference type="Gene3D" id="1.20.58.670">
    <property type="entry name" value="Dsl1p vesicle tethering complex, Tip20p subunit, domain D"/>
    <property type="match status" value="1"/>
</dbReference>
<proteinExistence type="inferred from homology"/>
<keyword evidence="5 7" id="KW-0268">Exocytosis</keyword>
<dbReference type="Proteomes" id="UP001458880">
    <property type="component" value="Unassembled WGS sequence"/>
</dbReference>
<keyword evidence="11" id="KW-1185">Reference proteome</keyword>
<dbReference type="Gene3D" id="2.60.40.10">
    <property type="entry name" value="Immunoglobulins"/>
    <property type="match status" value="1"/>
</dbReference>
<dbReference type="GO" id="GO:0048468">
    <property type="term" value="P:cell development"/>
    <property type="evidence" value="ECO:0007669"/>
    <property type="project" value="UniProtKB-ARBA"/>
</dbReference>
<comment type="similarity">
    <text evidence="2 7">Belongs to the SEC5 family.</text>
</comment>
<evidence type="ECO:0000256" key="1">
    <source>
        <dbReference type="ARBA" id="ARBA00002660"/>
    </source>
</evidence>
<evidence type="ECO:0000256" key="7">
    <source>
        <dbReference type="RuleBase" id="RU365069"/>
    </source>
</evidence>
<evidence type="ECO:0000313" key="11">
    <source>
        <dbReference type="Proteomes" id="UP001458880"/>
    </source>
</evidence>
<reference evidence="10 11" key="1">
    <citation type="journal article" date="2024" name="BMC Genomics">
        <title>De novo assembly and annotation of Popillia japonica's genome with initial clues to its potential as an invasive pest.</title>
        <authorList>
            <person name="Cucini C."/>
            <person name="Boschi S."/>
            <person name="Funari R."/>
            <person name="Cardaioli E."/>
            <person name="Iannotti N."/>
            <person name="Marturano G."/>
            <person name="Paoli F."/>
            <person name="Bruttini M."/>
            <person name="Carapelli A."/>
            <person name="Frati F."/>
            <person name="Nardi F."/>
        </authorList>
    </citation>
    <scope>NUCLEOTIDE SEQUENCE [LARGE SCALE GENOMIC DNA]</scope>
    <source>
        <strain evidence="10">DMR45628</strain>
    </source>
</reference>
<feature type="domain" description="Exocyst complex component EXOC2/Sec5 N-terminal" evidence="9">
    <location>
        <begin position="126"/>
        <end position="480"/>
    </location>
</feature>
<dbReference type="SUPFAM" id="SSF81296">
    <property type="entry name" value="E set domains"/>
    <property type="match status" value="1"/>
</dbReference>
<dbReference type="GO" id="GO:0015031">
    <property type="term" value="P:protein transport"/>
    <property type="evidence" value="ECO:0007669"/>
    <property type="project" value="UniProtKB-KW"/>
</dbReference>
<evidence type="ECO:0000256" key="4">
    <source>
        <dbReference type="ARBA" id="ARBA00022448"/>
    </source>
</evidence>
<dbReference type="GO" id="GO:0048731">
    <property type="term" value="P:system development"/>
    <property type="evidence" value="ECO:0007669"/>
    <property type="project" value="UniProtKB-ARBA"/>
</dbReference>
<evidence type="ECO:0000259" key="8">
    <source>
        <dbReference type="Pfam" id="PF01833"/>
    </source>
</evidence>
<name>A0AAW1IBD5_POPJA</name>
<dbReference type="InterPro" id="IPR013783">
    <property type="entry name" value="Ig-like_fold"/>
</dbReference>
<gene>
    <name evidence="10" type="ORF">QE152_g36984</name>
</gene>
<protein>
    <recommendedName>
        <fullName evidence="3 7">Exocyst complex component 2</fullName>
    </recommendedName>
</protein>
<dbReference type="AlphaFoldDB" id="A0AAW1IBD5"/>
<dbReference type="GO" id="GO:0006887">
    <property type="term" value="P:exocytosis"/>
    <property type="evidence" value="ECO:0007669"/>
    <property type="project" value="UniProtKB-KW"/>
</dbReference>
<dbReference type="GO" id="GO:0000145">
    <property type="term" value="C:exocyst"/>
    <property type="evidence" value="ECO:0007669"/>
    <property type="project" value="UniProtKB-UniRule"/>
</dbReference>
<dbReference type="InterPro" id="IPR014756">
    <property type="entry name" value="Ig_E-set"/>
</dbReference>
<dbReference type="InterPro" id="IPR042044">
    <property type="entry name" value="EXOC6PINT-1/Sec15/Tip20_C_dom2"/>
</dbReference>
<keyword evidence="6 7" id="KW-0653">Protein transport</keyword>
<feature type="domain" description="Exocyst complex component EXOC2/Sec5 N-terminal" evidence="9">
    <location>
        <begin position="527"/>
        <end position="848"/>
    </location>
</feature>
<dbReference type="InterPro" id="IPR029175">
    <property type="entry name" value="EXOC2/Sec5"/>
</dbReference>
<comment type="function">
    <text evidence="1 7">Component of the exocyst complex involved in the docking of exocytic vesicles with fusion sites on the plasma membrane.</text>
</comment>
<organism evidence="10 11">
    <name type="scientific">Popillia japonica</name>
    <name type="common">Japanese beetle</name>
    <dbReference type="NCBI Taxonomy" id="7064"/>
    <lineage>
        <taxon>Eukaryota</taxon>
        <taxon>Metazoa</taxon>
        <taxon>Ecdysozoa</taxon>
        <taxon>Arthropoda</taxon>
        <taxon>Hexapoda</taxon>
        <taxon>Insecta</taxon>
        <taxon>Pterygota</taxon>
        <taxon>Neoptera</taxon>
        <taxon>Endopterygota</taxon>
        <taxon>Coleoptera</taxon>
        <taxon>Polyphaga</taxon>
        <taxon>Scarabaeiformia</taxon>
        <taxon>Scarabaeidae</taxon>
        <taxon>Rutelinae</taxon>
        <taxon>Popillia</taxon>
    </lineage>
</organism>
<dbReference type="Pfam" id="PF01833">
    <property type="entry name" value="TIG"/>
    <property type="match status" value="1"/>
</dbReference>
<dbReference type="Pfam" id="PF15469">
    <property type="entry name" value="Sec5"/>
    <property type="match status" value="2"/>
</dbReference>
<dbReference type="PANTHER" id="PTHR13043">
    <property type="entry name" value="EXOCYST COMPLEX COMPONENT SEC5"/>
    <property type="match status" value="1"/>
</dbReference>
<dbReference type="PANTHER" id="PTHR13043:SF1">
    <property type="entry name" value="EXOCYST COMPLEX COMPONENT 2"/>
    <property type="match status" value="1"/>
</dbReference>
<comment type="caution">
    <text evidence="10">The sequence shown here is derived from an EMBL/GenBank/DDBJ whole genome shotgun (WGS) entry which is preliminary data.</text>
</comment>
<dbReference type="GO" id="GO:0006893">
    <property type="term" value="P:Golgi to plasma membrane transport"/>
    <property type="evidence" value="ECO:0007669"/>
    <property type="project" value="UniProtKB-UniRule"/>
</dbReference>
<evidence type="ECO:0000256" key="6">
    <source>
        <dbReference type="ARBA" id="ARBA00022927"/>
    </source>
</evidence>
<sequence>MVPPPVVTGLSPNDGPPGTRITIRGENFGAKATDLVGLTICGYDCLLTAEWKSPSKIVAISGPGKGLGDVIVSTKLGGIGTCNVKFKGYKNENIGPMKDSAVWVEETSFYPWDRHSLSSSSFQQDDPLGLSVEGTERKLSEDDLNEKFPNASGDITSENFSACWFLLENHLATSFNDLQAGLLHLKRKVEGQKEGHLSFLKTNVGAVMDQVDTLILLKERYGTDLDEFGSEPTLKLEKAIKESEREARKLYDDVLTRRDRAEKTRNALNVLSRFKFLFCLPCSIERNIKKGDYDIVINDYMRVKNLFLKRDIPVFKMALNEIERCIVGIKKQLHVKLVKMPIHVDEQKRLIRYLINLDNSFEPAWDAINGHADYLHTRMKQCYEEHKAAIVEDLNKSKNSNLSSKYSKFTALHDTNQCPQNVIYVEEMCDIISELFPDIWKLGQSYFTGELHVKVEPGHKTAFKHTVLNIMEVFCKRLRAAIIPHTLDKNMDRNTYEAWTLPDIDVMAVYLPDCLRYVRLSLANPLHEKWKVEISGSHNGITDLPLNFERAVEDLVQVISESVLRSEAREGPLLENQQAQKEFDKQIEQLLLTFYYVLDSLTSKGSSDDDDDDEIRSPIVSQLIGTPSFVYKSRNHNQKPAWEHRLLMTLANCQYTMNSVLRKTIEAFSKSGYNISPNIIRKSRTDLENLERSILESYLEQKSDPLVGTIEPSMYLGRFDWDTNITPTDLRPYAKECINNLIHVHFEVNSISSKLVDSVLPQVVQTIAEELYRLMSCVQKFSTAGIQQAHIDISALQEFFQGYSTPRAKDHFKEAMELIPPLNQKDLTIVEDILQKCRIKMRLQILCLQKS</sequence>
<evidence type="ECO:0000313" key="10">
    <source>
        <dbReference type="EMBL" id="KAK9686720.1"/>
    </source>
</evidence>
<dbReference type="EMBL" id="JASPKY010000686">
    <property type="protein sequence ID" value="KAK9686720.1"/>
    <property type="molecule type" value="Genomic_DNA"/>
</dbReference>
<comment type="subunit">
    <text evidence="7">Component of the exocyst complex.</text>
</comment>
<evidence type="ECO:0000256" key="3">
    <source>
        <dbReference type="ARBA" id="ARBA00017526"/>
    </source>
</evidence>